<dbReference type="Pfam" id="PF00768">
    <property type="entry name" value="Peptidase_S11"/>
    <property type="match status" value="1"/>
</dbReference>
<dbReference type="PANTHER" id="PTHR35333">
    <property type="entry name" value="BETA-LACTAMASE"/>
    <property type="match status" value="1"/>
</dbReference>
<comment type="function">
    <text evidence="1">Removes C-terminal D-alanyl residues from sugar-peptide cell wall precursors.</text>
</comment>
<evidence type="ECO:0000256" key="7">
    <source>
        <dbReference type="ARBA" id="ARBA00023316"/>
    </source>
</evidence>
<keyword evidence="10" id="KW-0645">Protease</keyword>
<sequence>MKILISSVLILLILAICYKGVRAQVNSFNDPSSIYPEEAEDEGNKNIPETLLAGMPVLEKAKGAFIIDGENGQILYSHLSDQEVEVAAVSKLLTIYLVYQALDQNKIELSQEVWISDRVYEMSQDYDIPNVPLRQDIPYKIEDLLQAATVSSANSATLALAELVGGTEKNFVKIMRDQLDKWQIESYNIVNATGLSSQYDPNDKDSNLAGEFNRLNAEAVATIAYHLSVDYPQFIENSSIAKMLFQEGSSDEFEINNPNKMISEADSKYAYDIIDGMVLGSSPKDGYSSVISAKRGNFRTIVVILGVDEESAIYQKNKHLVDYSFNAYRVETVIKKNNSASQVDAILVENGTKDHVDLEYKRDLNLVVPIIDTAPRLTYTFDPNEDVKESGYISAPVSSGIEVGKVQVNIADYTLPVIPSGSGNAVTVMTGEDIEVATKVNQMWHAVQENIGKFWDSTRRYFTDLFN</sequence>
<evidence type="ECO:0000256" key="1">
    <source>
        <dbReference type="ARBA" id="ARBA00003217"/>
    </source>
</evidence>
<keyword evidence="10" id="KW-0121">Carboxypeptidase</keyword>
<evidence type="ECO:0000256" key="6">
    <source>
        <dbReference type="ARBA" id="ARBA00022984"/>
    </source>
</evidence>
<evidence type="ECO:0000313" key="10">
    <source>
        <dbReference type="EMBL" id="MBG9987239.1"/>
    </source>
</evidence>
<dbReference type="PANTHER" id="PTHR35333:SF4">
    <property type="entry name" value="SLR0121 PROTEIN"/>
    <property type="match status" value="1"/>
</dbReference>
<evidence type="ECO:0000259" key="9">
    <source>
        <dbReference type="Pfam" id="PF00768"/>
    </source>
</evidence>
<dbReference type="EMBL" id="JACBXQ010000006">
    <property type="protein sequence ID" value="MBG9987239.1"/>
    <property type="molecule type" value="Genomic_DNA"/>
</dbReference>
<comment type="caution">
    <text evidence="10">The sequence shown here is derived from an EMBL/GenBank/DDBJ whole genome shotgun (WGS) entry which is preliminary data.</text>
</comment>
<proteinExistence type="inferred from homology"/>
<dbReference type="SUPFAM" id="SSF56601">
    <property type="entry name" value="beta-lactamase/transpeptidase-like"/>
    <property type="match status" value="1"/>
</dbReference>
<protein>
    <submittedName>
        <fullName evidence="10">D-alanyl-D-alanine carboxypeptidase</fullName>
    </submittedName>
</protein>
<evidence type="ECO:0000256" key="4">
    <source>
        <dbReference type="ARBA" id="ARBA00022801"/>
    </source>
</evidence>
<dbReference type="InterPro" id="IPR015956">
    <property type="entry name" value="Peniciliin-bd_prot_C_sf"/>
</dbReference>
<gene>
    <name evidence="10" type="ORF">HZY91_10215</name>
</gene>
<dbReference type="InterPro" id="IPR000871">
    <property type="entry name" value="Beta-lactam_class-A"/>
</dbReference>
<accession>A0ABS0LSY2</accession>
<dbReference type="Gene3D" id="2.60.410.10">
    <property type="entry name" value="D-Ala-D-Ala carboxypeptidase, C-terminal domain"/>
    <property type="match status" value="1"/>
</dbReference>
<keyword evidence="4" id="KW-0378">Hydrolase</keyword>
<dbReference type="Proteomes" id="UP000721415">
    <property type="component" value="Unassembled WGS sequence"/>
</dbReference>
<keyword evidence="6" id="KW-0573">Peptidoglycan synthesis</keyword>
<evidence type="ECO:0000256" key="5">
    <source>
        <dbReference type="ARBA" id="ARBA00022960"/>
    </source>
</evidence>
<dbReference type="SUPFAM" id="SSF69189">
    <property type="entry name" value="Penicillin-binding protein associated domain"/>
    <property type="match status" value="1"/>
</dbReference>
<keyword evidence="5" id="KW-0133">Cell shape</keyword>
<evidence type="ECO:0000256" key="2">
    <source>
        <dbReference type="ARBA" id="ARBA00007164"/>
    </source>
</evidence>
<dbReference type="InterPro" id="IPR018044">
    <property type="entry name" value="Peptidase_S11"/>
</dbReference>
<evidence type="ECO:0000256" key="3">
    <source>
        <dbReference type="ARBA" id="ARBA00022729"/>
    </source>
</evidence>
<reference evidence="10 11" key="1">
    <citation type="submission" date="2020-07" db="EMBL/GenBank/DDBJ databases">
        <title>Facklamia lactis sp. nov., isolated from raw milk.</title>
        <authorList>
            <person name="Doll E.V."/>
            <person name="Huptas C."/>
            <person name="Staib L."/>
            <person name="Wenning M."/>
            <person name="Scherer S."/>
        </authorList>
    </citation>
    <scope>NUCLEOTIDE SEQUENCE [LARGE SCALE GENOMIC DNA]</scope>
    <source>
        <strain evidence="10 11">DSM 111018</strain>
    </source>
</reference>
<dbReference type="InterPro" id="IPR001967">
    <property type="entry name" value="Peptidase_S11_N"/>
</dbReference>
<evidence type="ECO:0000313" key="11">
    <source>
        <dbReference type="Proteomes" id="UP000721415"/>
    </source>
</evidence>
<name>A0ABS0LSY2_9LACT</name>
<dbReference type="InterPro" id="IPR012338">
    <property type="entry name" value="Beta-lactam/transpept-like"/>
</dbReference>
<organism evidence="10 11">
    <name type="scientific">Facklamia lactis</name>
    <dbReference type="NCBI Taxonomy" id="2749967"/>
    <lineage>
        <taxon>Bacteria</taxon>
        <taxon>Bacillati</taxon>
        <taxon>Bacillota</taxon>
        <taxon>Bacilli</taxon>
        <taxon>Lactobacillales</taxon>
        <taxon>Aerococcaceae</taxon>
        <taxon>Facklamia</taxon>
    </lineage>
</organism>
<dbReference type="PRINTS" id="PR00725">
    <property type="entry name" value="DADACBPTASE1"/>
</dbReference>
<keyword evidence="3" id="KW-0732">Signal</keyword>
<dbReference type="Gene3D" id="3.40.710.10">
    <property type="entry name" value="DD-peptidase/beta-lactamase superfamily"/>
    <property type="match status" value="1"/>
</dbReference>
<keyword evidence="7" id="KW-0961">Cell wall biogenesis/degradation</keyword>
<dbReference type="InterPro" id="IPR037167">
    <property type="entry name" value="Peptidase_S11_C_sf"/>
</dbReference>
<dbReference type="GO" id="GO:0004180">
    <property type="term" value="F:carboxypeptidase activity"/>
    <property type="evidence" value="ECO:0007669"/>
    <property type="project" value="UniProtKB-KW"/>
</dbReference>
<comment type="similarity">
    <text evidence="2 8">Belongs to the peptidase S11 family.</text>
</comment>
<keyword evidence="11" id="KW-1185">Reference proteome</keyword>
<evidence type="ECO:0000256" key="8">
    <source>
        <dbReference type="RuleBase" id="RU004016"/>
    </source>
</evidence>
<feature type="domain" description="Peptidase S11 D-alanyl-D-alanine carboxypeptidase A N-terminal" evidence="9">
    <location>
        <begin position="60"/>
        <end position="308"/>
    </location>
</feature>